<evidence type="ECO:0000256" key="1">
    <source>
        <dbReference type="ARBA" id="ARBA00023015"/>
    </source>
</evidence>
<dbReference type="InterPro" id="IPR000843">
    <property type="entry name" value="HTH_LacI"/>
</dbReference>
<dbReference type="GO" id="GO:0000976">
    <property type="term" value="F:transcription cis-regulatory region binding"/>
    <property type="evidence" value="ECO:0007669"/>
    <property type="project" value="TreeGrafter"/>
</dbReference>
<dbReference type="RefSeq" id="WP_090970018.1">
    <property type="nucleotide sequence ID" value="NZ_FOLL01000001.1"/>
</dbReference>
<dbReference type="SMART" id="SM00354">
    <property type="entry name" value="HTH_LACI"/>
    <property type="match status" value="1"/>
</dbReference>
<organism evidence="5 6">
    <name type="scientific">Parapedobacter composti</name>
    <dbReference type="NCBI Taxonomy" id="623281"/>
    <lineage>
        <taxon>Bacteria</taxon>
        <taxon>Pseudomonadati</taxon>
        <taxon>Bacteroidota</taxon>
        <taxon>Sphingobacteriia</taxon>
        <taxon>Sphingobacteriales</taxon>
        <taxon>Sphingobacteriaceae</taxon>
        <taxon>Parapedobacter</taxon>
    </lineage>
</organism>
<dbReference type="CDD" id="cd06267">
    <property type="entry name" value="PBP1_LacI_sugar_binding-like"/>
    <property type="match status" value="1"/>
</dbReference>
<sequence>MDAINIKVLAEKLGLSTSTVSRAFRGNSDINAKTKQRILETAETLGYQPNMYASSLRDQKSKTIAIVVPEFANNFFSQAIHGIEREARMNGYHTLIYVTDDDYEKEASFVTQICNGRVEGVIMSVSGEGHRHQYLELLAKRGIPLVFFDRYYDDVAATKVTANDYESSYAATKHLLDKGCSRVAYLVVNKHVSIGKIRLQGYVDALRDYGMAADDDLIVECTNDRYEIRRRLAESFGRLQPDGIFAAVERLAIATYRFCSEEGIAIPENLKVIGFSSLEIADLLNPALSTVTQPAYEMGATAAAVLFRALKAGEKRTGNESIILPSVLMERKSSAG</sequence>
<dbReference type="Gene3D" id="3.40.50.2300">
    <property type="match status" value="2"/>
</dbReference>
<dbReference type="Pfam" id="PF13377">
    <property type="entry name" value="Peripla_BP_3"/>
    <property type="match status" value="1"/>
</dbReference>
<dbReference type="InterPro" id="IPR010982">
    <property type="entry name" value="Lambda_DNA-bd_dom_sf"/>
</dbReference>
<evidence type="ECO:0000256" key="2">
    <source>
        <dbReference type="ARBA" id="ARBA00023125"/>
    </source>
</evidence>
<dbReference type="PROSITE" id="PS50932">
    <property type="entry name" value="HTH_LACI_2"/>
    <property type="match status" value="1"/>
</dbReference>
<dbReference type="GO" id="GO:0003700">
    <property type="term" value="F:DNA-binding transcription factor activity"/>
    <property type="evidence" value="ECO:0007669"/>
    <property type="project" value="TreeGrafter"/>
</dbReference>
<dbReference type="PANTHER" id="PTHR30146">
    <property type="entry name" value="LACI-RELATED TRANSCRIPTIONAL REPRESSOR"/>
    <property type="match status" value="1"/>
</dbReference>
<dbReference type="Proteomes" id="UP000199577">
    <property type="component" value="Unassembled WGS sequence"/>
</dbReference>
<keyword evidence="1" id="KW-0805">Transcription regulation</keyword>
<dbReference type="CDD" id="cd01392">
    <property type="entry name" value="HTH_LacI"/>
    <property type="match status" value="1"/>
</dbReference>
<dbReference type="OrthoDB" id="9803256at2"/>
<keyword evidence="3" id="KW-0804">Transcription</keyword>
<keyword evidence="2" id="KW-0238">DNA-binding</keyword>
<dbReference type="PANTHER" id="PTHR30146:SF109">
    <property type="entry name" value="HTH-TYPE TRANSCRIPTIONAL REGULATOR GALS"/>
    <property type="match status" value="1"/>
</dbReference>
<evidence type="ECO:0000259" key="4">
    <source>
        <dbReference type="PROSITE" id="PS50932"/>
    </source>
</evidence>
<name>A0A1I1DUM8_9SPHI</name>
<evidence type="ECO:0000256" key="3">
    <source>
        <dbReference type="ARBA" id="ARBA00023163"/>
    </source>
</evidence>
<dbReference type="STRING" id="623281.SAMN05421747_101109"/>
<evidence type="ECO:0000313" key="5">
    <source>
        <dbReference type="EMBL" id="SFB78665.1"/>
    </source>
</evidence>
<proteinExistence type="predicted"/>
<gene>
    <name evidence="5" type="ORF">SAMN05421747_101109</name>
</gene>
<reference evidence="5 6" key="1">
    <citation type="submission" date="2016-10" db="EMBL/GenBank/DDBJ databases">
        <authorList>
            <person name="de Groot N.N."/>
        </authorList>
    </citation>
    <scope>NUCLEOTIDE SEQUENCE [LARGE SCALE GENOMIC DNA]</scope>
    <source>
        <strain evidence="5 6">DSM 22900</strain>
    </source>
</reference>
<feature type="domain" description="HTH lacI-type" evidence="4">
    <location>
        <begin position="4"/>
        <end position="58"/>
    </location>
</feature>
<accession>A0A1I1DUM8</accession>
<protein>
    <submittedName>
        <fullName evidence="5">LacI family transcriptional regulator</fullName>
    </submittedName>
</protein>
<evidence type="ECO:0000313" key="6">
    <source>
        <dbReference type="Proteomes" id="UP000199577"/>
    </source>
</evidence>
<dbReference type="EMBL" id="FOLL01000001">
    <property type="protein sequence ID" value="SFB78665.1"/>
    <property type="molecule type" value="Genomic_DNA"/>
</dbReference>
<dbReference type="SUPFAM" id="SSF47413">
    <property type="entry name" value="lambda repressor-like DNA-binding domains"/>
    <property type="match status" value="1"/>
</dbReference>
<dbReference type="SUPFAM" id="SSF53822">
    <property type="entry name" value="Periplasmic binding protein-like I"/>
    <property type="match status" value="1"/>
</dbReference>
<dbReference type="Pfam" id="PF00356">
    <property type="entry name" value="LacI"/>
    <property type="match status" value="1"/>
</dbReference>
<dbReference type="AlphaFoldDB" id="A0A1I1DUM8"/>
<dbReference type="InterPro" id="IPR028082">
    <property type="entry name" value="Peripla_BP_I"/>
</dbReference>
<dbReference type="InterPro" id="IPR046335">
    <property type="entry name" value="LacI/GalR-like_sensor"/>
</dbReference>
<keyword evidence="6" id="KW-1185">Reference proteome</keyword>
<dbReference type="Gene3D" id="1.10.260.40">
    <property type="entry name" value="lambda repressor-like DNA-binding domains"/>
    <property type="match status" value="1"/>
</dbReference>